<protein>
    <submittedName>
        <fullName evidence="1">FAD-dependent oxidoreductase</fullName>
    </submittedName>
</protein>
<dbReference type="EMBL" id="JAKWBL010000003">
    <property type="protein sequence ID" value="MCH5599073.1"/>
    <property type="molecule type" value="Genomic_DNA"/>
</dbReference>
<gene>
    <name evidence="1" type="ORF">MKP09_14735</name>
</gene>
<dbReference type="Gene3D" id="3.30.9.10">
    <property type="entry name" value="D-Amino Acid Oxidase, subunit A, domain 2"/>
    <property type="match status" value="1"/>
</dbReference>
<evidence type="ECO:0000313" key="2">
    <source>
        <dbReference type="Proteomes" id="UP001202248"/>
    </source>
</evidence>
<organism evidence="1 2">
    <name type="scientific">Niabella ginsengisoli</name>
    <dbReference type="NCBI Taxonomy" id="522298"/>
    <lineage>
        <taxon>Bacteria</taxon>
        <taxon>Pseudomonadati</taxon>
        <taxon>Bacteroidota</taxon>
        <taxon>Chitinophagia</taxon>
        <taxon>Chitinophagales</taxon>
        <taxon>Chitinophagaceae</taxon>
        <taxon>Niabella</taxon>
    </lineage>
</organism>
<dbReference type="Gene3D" id="3.50.50.60">
    <property type="entry name" value="FAD/NAD(P)-binding domain"/>
    <property type="match status" value="1"/>
</dbReference>
<proteinExistence type="predicted"/>
<dbReference type="InterPro" id="IPR036188">
    <property type="entry name" value="FAD/NAD-bd_sf"/>
</dbReference>
<reference evidence="1 2" key="1">
    <citation type="submission" date="2022-02" db="EMBL/GenBank/DDBJ databases">
        <authorList>
            <person name="Min J."/>
        </authorList>
    </citation>
    <scope>NUCLEOTIDE SEQUENCE [LARGE SCALE GENOMIC DNA]</scope>
    <source>
        <strain evidence="1 2">GR10-1</strain>
    </source>
</reference>
<comment type="caution">
    <text evidence="1">The sequence shown here is derived from an EMBL/GenBank/DDBJ whole genome shotgun (WGS) entry which is preliminary data.</text>
</comment>
<accession>A0ABS9SL33</accession>
<dbReference type="SUPFAM" id="SSF51971">
    <property type="entry name" value="Nucleotide-binding domain"/>
    <property type="match status" value="1"/>
</dbReference>
<dbReference type="Proteomes" id="UP001202248">
    <property type="component" value="Unassembled WGS sequence"/>
</dbReference>
<name>A0ABS9SL33_9BACT</name>
<sequence>MLSWFLAANDIDFTVIDNGNINTPSQAAAGLINPVTGRRVVTVWLDDVIIPFAEKVYNEMGSFLNINALSKTTIIDFFPNPFMRESFLKKLSQQALYINLVEDANYMSSYFNYEFGTGTIDPAYIVHLQKLLPAWRNHLLSTNQLISDPFDFSSLVVKENKIVYKDINADQIIFCDGVQGNNNPYFSLLPFALNKGEALIIEAPDLPPDYIYKKSMTIAPFAEPGTFWTGTNYIWDFEDDLPTPTFRSTTEQTLKSWLKVPFKVIDHKAAVRPATIERRPFVGFHPLYKNVGILNGMGTKGCSLAPYFAHQLVENILHKTPIEKDADIERHSRILARTAF</sequence>
<keyword evidence="2" id="KW-1185">Reference proteome</keyword>
<evidence type="ECO:0000313" key="1">
    <source>
        <dbReference type="EMBL" id="MCH5599073.1"/>
    </source>
</evidence>